<feature type="region of interest" description="Disordered" evidence="1">
    <location>
        <begin position="56"/>
        <end position="162"/>
    </location>
</feature>
<gene>
    <name evidence="2" type="ORF">TRUGW13939_01011</name>
</gene>
<dbReference type="AlphaFoldDB" id="A0A7H8QK87"/>
<dbReference type="KEGG" id="trg:TRUGW13939_01011"/>
<evidence type="ECO:0000256" key="1">
    <source>
        <dbReference type="SAM" id="MobiDB-lite"/>
    </source>
</evidence>
<accession>A0A7H8QK87</accession>
<name>A0A7H8QK87_TALRU</name>
<protein>
    <submittedName>
        <fullName evidence="2">Uncharacterized protein</fullName>
    </submittedName>
</protein>
<proteinExistence type="predicted"/>
<evidence type="ECO:0000313" key="2">
    <source>
        <dbReference type="EMBL" id="QKX53931.1"/>
    </source>
</evidence>
<dbReference type="GeneID" id="55988524"/>
<dbReference type="EMBL" id="CP055898">
    <property type="protein sequence ID" value="QKX53931.1"/>
    <property type="molecule type" value="Genomic_DNA"/>
</dbReference>
<dbReference type="RefSeq" id="XP_035340110.1">
    <property type="nucleotide sequence ID" value="XM_035484217.1"/>
</dbReference>
<feature type="compositionally biased region" description="Polar residues" evidence="1">
    <location>
        <begin position="106"/>
        <end position="146"/>
    </location>
</feature>
<evidence type="ECO:0000313" key="3">
    <source>
        <dbReference type="Proteomes" id="UP000509510"/>
    </source>
</evidence>
<feature type="compositionally biased region" description="Polar residues" evidence="1">
    <location>
        <begin position="63"/>
        <end position="81"/>
    </location>
</feature>
<sequence>MHISDPDAFAVSTAAAALKKRKRDGALWNQEDIENIEGGIPPYQLDYQDINMLAPTPRFIPESSPSSRSQWLHLQQGSTAPAMQKKRRILQPQSSRQPQCLRPHSGSHSQAQSNPDSPNTKKSSLPTLTIPSFNNHHDPSFSSMSGSDEDLISPRTTTTTTLSIPPPVLRPCHVCHRKPSTKVMLDAYADCELCGQRACYICLRECNSINCGSISSLPETPNEYHQGEEYGMDMRRDDGYLHTTTHYQQTPTHNQSNTVRQRKICSSCAIEGLTDTGEEIVWCMSCVRREETSPRMWQ</sequence>
<dbReference type="Proteomes" id="UP000509510">
    <property type="component" value="Chromosome I"/>
</dbReference>
<keyword evidence="3" id="KW-1185">Reference proteome</keyword>
<reference evidence="3" key="1">
    <citation type="submission" date="2020-06" db="EMBL/GenBank/DDBJ databases">
        <title>A chromosome-scale genome assembly of Talaromyces rugulosus W13939.</title>
        <authorList>
            <person name="Wang B."/>
            <person name="Guo L."/>
            <person name="Ye K."/>
            <person name="Wang L."/>
        </authorList>
    </citation>
    <scope>NUCLEOTIDE SEQUENCE [LARGE SCALE GENOMIC DNA]</scope>
    <source>
        <strain evidence="3">W13939</strain>
    </source>
</reference>
<organism evidence="2 3">
    <name type="scientific">Talaromyces rugulosus</name>
    <name type="common">Penicillium rugulosum</name>
    <dbReference type="NCBI Taxonomy" id="121627"/>
    <lineage>
        <taxon>Eukaryota</taxon>
        <taxon>Fungi</taxon>
        <taxon>Dikarya</taxon>
        <taxon>Ascomycota</taxon>
        <taxon>Pezizomycotina</taxon>
        <taxon>Eurotiomycetes</taxon>
        <taxon>Eurotiomycetidae</taxon>
        <taxon>Eurotiales</taxon>
        <taxon>Trichocomaceae</taxon>
        <taxon>Talaromyces</taxon>
        <taxon>Talaromyces sect. Islandici</taxon>
    </lineage>
</organism>
<dbReference type="OrthoDB" id="5377226at2759"/>